<evidence type="ECO:0000313" key="2">
    <source>
        <dbReference type="EMBL" id="KAF9579510.1"/>
    </source>
</evidence>
<accession>A0A9P6FPL9</accession>
<feature type="region of interest" description="Disordered" evidence="1">
    <location>
        <begin position="31"/>
        <end position="54"/>
    </location>
</feature>
<sequence length="131" mass="14660">MTENNFSPSCTIRVGVDGEVLYFSGISGLQRTGDKGRSGQEQLIMPHPDQPDHQPIVTLKNGLLSEKSPFYRWILSAYGDRSQIEAKDIAVSWDVNSGKETTVLWELGETFPLKVRDYKANAESDEVIVEE</sequence>
<dbReference type="AlphaFoldDB" id="A0A9P6FPL9"/>
<protein>
    <submittedName>
        <fullName evidence="2">Uncharacterized protein</fullName>
    </submittedName>
</protein>
<comment type="caution">
    <text evidence="2">The sequence shown here is derived from an EMBL/GenBank/DDBJ whole genome shotgun (WGS) entry which is preliminary data.</text>
</comment>
<dbReference type="GO" id="GO:0005198">
    <property type="term" value="F:structural molecule activity"/>
    <property type="evidence" value="ECO:0007669"/>
    <property type="project" value="InterPro"/>
</dbReference>
<evidence type="ECO:0000313" key="3">
    <source>
        <dbReference type="Proteomes" id="UP000780801"/>
    </source>
</evidence>
<name>A0A9P6FPL9_9FUNG</name>
<feature type="non-terminal residue" evidence="2">
    <location>
        <position position="131"/>
    </location>
</feature>
<dbReference type="EMBL" id="JAABOA010002707">
    <property type="protein sequence ID" value="KAF9579510.1"/>
    <property type="molecule type" value="Genomic_DNA"/>
</dbReference>
<dbReference type="Proteomes" id="UP000780801">
    <property type="component" value="Unassembled WGS sequence"/>
</dbReference>
<gene>
    <name evidence="2" type="ORF">BGW38_004204</name>
</gene>
<dbReference type="InterPro" id="IPR010667">
    <property type="entry name" value="Phage_T4_Gp19"/>
</dbReference>
<evidence type="ECO:0000256" key="1">
    <source>
        <dbReference type="SAM" id="MobiDB-lite"/>
    </source>
</evidence>
<proteinExistence type="predicted"/>
<organism evidence="2 3">
    <name type="scientific">Lunasporangiospora selenospora</name>
    <dbReference type="NCBI Taxonomy" id="979761"/>
    <lineage>
        <taxon>Eukaryota</taxon>
        <taxon>Fungi</taxon>
        <taxon>Fungi incertae sedis</taxon>
        <taxon>Mucoromycota</taxon>
        <taxon>Mortierellomycotina</taxon>
        <taxon>Mortierellomycetes</taxon>
        <taxon>Mortierellales</taxon>
        <taxon>Mortierellaceae</taxon>
        <taxon>Lunasporangiospora</taxon>
    </lineage>
</organism>
<dbReference type="Pfam" id="PF06841">
    <property type="entry name" value="Phage_T4_gp19"/>
    <property type="match status" value="1"/>
</dbReference>
<keyword evidence="3" id="KW-1185">Reference proteome</keyword>
<reference evidence="2" key="1">
    <citation type="journal article" date="2020" name="Fungal Divers.">
        <title>Resolving the Mortierellaceae phylogeny through synthesis of multi-gene phylogenetics and phylogenomics.</title>
        <authorList>
            <person name="Vandepol N."/>
            <person name="Liber J."/>
            <person name="Desiro A."/>
            <person name="Na H."/>
            <person name="Kennedy M."/>
            <person name="Barry K."/>
            <person name="Grigoriev I.V."/>
            <person name="Miller A.N."/>
            <person name="O'Donnell K."/>
            <person name="Stajich J.E."/>
            <person name="Bonito G."/>
        </authorList>
    </citation>
    <scope>NUCLEOTIDE SEQUENCE</scope>
    <source>
        <strain evidence="2">KOD1015</strain>
    </source>
</reference>